<comment type="caution">
    <text evidence="2">The sequence shown here is derived from an EMBL/GenBank/DDBJ whole genome shotgun (WGS) entry which is preliminary data.</text>
</comment>
<dbReference type="EMBL" id="JXQQ01000065">
    <property type="protein sequence ID" value="KIQ25688.1"/>
    <property type="molecule type" value="Genomic_DNA"/>
</dbReference>
<name>A0A0D0L969_VARPD</name>
<reference evidence="2 3" key="1">
    <citation type="submission" date="2014-12" db="EMBL/GenBank/DDBJ databases">
        <title>16Stimator: statistical estimation of ribosomal gene copy numbers from draft genome assemblies.</title>
        <authorList>
            <person name="Perisin M.A."/>
            <person name="Vetter M."/>
            <person name="Gilbert J.A."/>
            <person name="Bergelson J."/>
        </authorList>
    </citation>
    <scope>NUCLEOTIDE SEQUENCE [LARGE SCALE GENOMIC DNA]</scope>
    <source>
        <strain evidence="2 3">MEDvA23</strain>
    </source>
</reference>
<feature type="domain" description="CHAT" evidence="1">
    <location>
        <begin position="116"/>
        <end position="359"/>
    </location>
</feature>
<evidence type="ECO:0000313" key="3">
    <source>
        <dbReference type="Proteomes" id="UP000032067"/>
    </source>
</evidence>
<evidence type="ECO:0000313" key="2">
    <source>
        <dbReference type="EMBL" id="KIQ25688.1"/>
    </source>
</evidence>
<dbReference type="InterPro" id="IPR024983">
    <property type="entry name" value="CHAT_dom"/>
</dbReference>
<sequence>MPTETRYENFDLRIWREADRYMAEVTNSPAGSSKREVLQWPFGGDAGRVLLLELENAVLKSRLTLRGGPIISPEEKVLRDFGAEVFRAVFRESGSVSDTYTGSRALLLAKDDTGLRLNLRIDPPELACLPWEYVFDQASKPDHYLCLSSKSPLVRYLHSAQQRTPVRGQGPVRVLGMIANPGGTWTWLDTEAERRHMEEVLRAPGLQVEFNWVLRATPDGLFDMMQRGPWHIFHFIGHGGTDRYVDADGLTRSEGFVVMDDGLGGPVKVSASRLADILADGDVDLAVLNCCESARDNASSSGGAALVEQGLPMAIAMQFAITNTAASRFSEHFYKSLTKGQTVERALTVARKYIRMNSDAEWAIPVLFTRSGSFALFEATPDAAMPQEAAGVAGAVTVGPIAYPAAAPARMTQAQSKLRELWGDR</sequence>
<dbReference type="RefSeq" id="WP_042581203.1">
    <property type="nucleotide sequence ID" value="NZ_JXQQ01000065.1"/>
</dbReference>
<protein>
    <recommendedName>
        <fullName evidence="1">CHAT domain-containing protein</fullName>
    </recommendedName>
</protein>
<organism evidence="2 3">
    <name type="scientific">Variovorax paradoxus</name>
    <dbReference type="NCBI Taxonomy" id="34073"/>
    <lineage>
        <taxon>Bacteria</taxon>
        <taxon>Pseudomonadati</taxon>
        <taxon>Pseudomonadota</taxon>
        <taxon>Betaproteobacteria</taxon>
        <taxon>Burkholderiales</taxon>
        <taxon>Comamonadaceae</taxon>
        <taxon>Variovorax</taxon>
    </lineage>
</organism>
<dbReference type="Pfam" id="PF12770">
    <property type="entry name" value="CHAT"/>
    <property type="match status" value="1"/>
</dbReference>
<gene>
    <name evidence="2" type="ORF">RT97_23265</name>
</gene>
<accession>A0A0D0L969</accession>
<dbReference type="AlphaFoldDB" id="A0A0D0L969"/>
<dbReference type="Proteomes" id="UP000032067">
    <property type="component" value="Unassembled WGS sequence"/>
</dbReference>
<evidence type="ECO:0000259" key="1">
    <source>
        <dbReference type="Pfam" id="PF12770"/>
    </source>
</evidence>
<proteinExistence type="predicted"/>